<accession>A0A937ALD4</accession>
<dbReference type="EMBL" id="JAERQG010000002">
    <property type="protein sequence ID" value="MBL0765688.1"/>
    <property type="molecule type" value="Genomic_DNA"/>
</dbReference>
<evidence type="ECO:0000313" key="2">
    <source>
        <dbReference type="EMBL" id="MBL0765688.1"/>
    </source>
</evidence>
<dbReference type="AlphaFoldDB" id="A0A937ALD4"/>
<dbReference type="InterPro" id="IPR018530">
    <property type="entry name" value="SiaC"/>
</dbReference>
<comment type="caution">
    <text evidence="2">The sequence shown here is derived from an EMBL/GenBank/DDBJ whole genome shotgun (WGS) entry which is preliminary data.</text>
</comment>
<dbReference type="Pfam" id="PF09345">
    <property type="entry name" value="SiaC"/>
    <property type="match status" value="1"/>
</dbReference>
<organism evidence="2 3">
    <name type="scientific">Marivirga atlantica</name>
    <dbReference type="NCBI Taxonomy" id="1548457"/>
    <lineage>
        <taxon>Bacteria</taxon>
        <taxon>Pseudomonadati</taxon>
        <taxon>Bacteroidota</taxon>
        <taxon>Cytophagia</taxon>
        <taxon>Cytophagales</taxon>
        <taxon>Marivirgaceae</taxon>
        <taxon>Marivirga</taxon>
    </lineage>
</organism>
<proteinExistence type="predicted"/>
<feature type="domain" description="SiaC family regulatory phosphoprotein" evidence="1">
    <location>
        <begin position="7"/>
        <end position="120"/>
    </location>
</feature>
<keyword evidence="3" id="KW-1185">Reference proteome</keyword>
<dbReference type="RefSeq" id="WP_201920802.1">
    <property type="nucleotide sequence ID" value="NZ_JAERQG010000002.1"/>
</dbReference>
<evidence type="ECO:0000313" key="3">
    <source>
        <dbReference type="Proteomes" id="UP000642920"/>
    </source>
</evidence>
<dbReference type="Proteomes" id="UP000642920">
    <property type="component" value="Unassembled WGS sequence"/>
</dbReference>
<evidence type="ECO:0000259" key="1">
    <source>
        <dbReference type="Pfam" id="PF09345"/>
    </source>
</evidence>
<protein>
    <submittedName>
        <fullName evidence="2">DUF1987 domain-containing protein</fullName>
    </submittedName>
</protein>
<sequence>MEAYYLEATPKTPKLDFNPAADTFLISGRSIPENSIEFYKPLLDWLDDYVNNPKDSTNFEVKLEYFNTSSSKCLVEIFRKLEKIPQTGKELSVDWYFDEDMQESGEDFKEIIKVPFRMIQIKD</sequence>
<name>A0A937ALD4_9BACT</name>
<reference evidence="2" key="1">
    <citation type="submission" date="2021-01" db="EMBL/GenBank/DDBJ databases">
        <title>Marivirga sp. nov., isolated from intertidal surface sediments.</title>
        <authorList>
            <person name="Zhang M."/>
        </authorList>
    </citation>
    <scope>NUCLEOTIDE SEQUENCE</scope>
    <source>
        <strain evidence="2">SM1354</strain>
    </source>
</reference>
<gene>
    <name evidence="2" type="ORF">JKP34_10530</name>
</gene>